<organism evidence="7 8">
    <name type="scientific">Tepidicaulis marinus</name>
    <dbReference type="NCBI Taxonomy" id="1333998"/>
    <lineage>
        <taxon>Bacteria</taxon>
        <taxon>Pseudomonadati</taxon>
        <taxon>Pseudomonadota</taxon>
        <taxon>Alphaproteobacteria</taxon>
        <taxon>Hyphomicrobiales</taxon>
        <taxon>Parvibaculaceae</taxon>
        <taxon>Tepidicaulis</taxon>
    </lineage>
</organism>
<keyword evidence="8" id="KW-1185">Reference proteome</keyword>
<dbReference type="Pfam" id="PF01494">
    <property type="entry name" value="FAD_binding_3"/>
    <property type="match status" value="1"/>
</dbReference>
<keyword evidence="2" id="KW-0285">Flavoprotein</keyword>
<dbReference type="PRINTS" id="PR00420">
    <property type="entry name" value="RNGMNOXGNASE"/>
</dbReference>
<proteinExistence type="predicted"/>
<comment type="cofactor">
    <cofactor evidence="1">
        <name>FAD</name>
        <dbReference type="ChEBI" id="CHEBI:57692"/>
    </cofactor>
</comment>
<dbReference type="SUPFAM" id="SSF51905">
    <property type="entry name" value="FAD/NAD(P)-binding domain"/>
    <property type="match status" value="1"/>
</dbReference>
<dbReference type="GO" id="GO:0071949">
    <property type="term" value="F:FAD binding"/>
    <property type="evidence" value="ECO:0007669"/>
    <property type="project" value="InterPro"/>
</dbReference>
<gene>
    <name evidence="7" type="ORF">M2A_1735</name>
</gene>
<dbReference type="EMBL" id="BBIO01000008">
    <property type="protein sequence ID" value="GAK45236.1"/>
    <property type="molecule type" value="Genomic_DNA"/>
</dbReference>
<name>A0A081BB18_9HYPH</name>
<keyword evidence="3" id="KW-0274">FAD</keyword>
<keyword evidence="5 7" id="KW-0503">Monooxygenase</keyword>
<protein>
    <submittedName>
        <fullName evidence="7">Monooxygenase FAD-binding</fullName>
    </submittedName>
</protein>
<evidence type="ECO:0000313" key="8">
    <source>
        <dbReference type="Proteomes" id="UP000028702"/>
    </source>
</evidence>
<dbReference type="InterPro" id="IPR002938">
    <property type="entry name" value="FAD-bd"/>
</dbReference>
<dbReference type="GO" id="GO:0004497">
    <property type="term" value="F:monooxygenase activity"/>
    <property type="evidence" value="ECO:0007669"/>
    <property type="project" value="UniProtKB-KW"/>
</dbReference>
<feature type="domain" description="FAD-binding" evidence="6">
    <location>
        <begin position="2"/>
        <end position="343"/>
    </location>
</feature>
<dbReference type="PANTHER" id="PTHR13789">
    <property type="entry name" value="MONOOXYGENASE"/>
    <property type="match status" value="1"/>
</dbReference>
<dbReference type="Gene3D" id="3.50.50.60">
    <property type="entry name" value="FAD/NAD(P)-binding domain"/>
    <property type="match status" value="1"/>
</dbReference>
<evidence type="ECO:0000256" key="3">
    <source>
        <dbReference type="ARBA" id="ARBA00022827"/>
    </source>
</evidence>
<evidence type="ECO:0000259" key="6">
    <source>
        <dbReference type="Pfam" id="PF01494"/>
    </source>
</evidence>
<comment type="caution">
    <text evidence="7">The sequence shown here is derived from an EMBL/GenBank/DDBJ whole genome shotgun (WGS) entry which is preliminary data.</text>
</comment>
<dbReference type="PANTHER" id="PTHR13789:SF318">
    <property type="entry name" value="GERANYLGERANYL DIPHOSPHATE REDUCTASE"/>
    <property type="match status" value="1"/>
</dbReference>
<sequence length="394" mass="42580">MKILIAGGGIGGLTAALALLAKGHEVLLFEQNADMGEVGAGLQLGPNALRVLFSLGLEEALTQVSFEPQGIELRDHASGRLLTQIPLGERARARYGLPYFHIHRADLHRLLREAVAARSPGTIRTEAKVNGLYQNAGSATLILEDGAVESGDLIVGADGIHSAVRTALFGAQKPIFKKMMAWRGLVPAERLKDAGLRPVVTSWLAPHAHAITYYVRGGELVNFVGVVERDTWVSEAWMEPGSREELRRDFGSWHPTLSTVAEAVEKPFRWALHARAPLASWSSGRVTLLGDACHPMLPFLAQGAAMAIEDACILTASLETAPVPDALARYEAVRKPRASKVQAQSEANAGLFHLAHPVMRRGVHFAMAAGSKLLPGFTASRYDWLMKYDATEAL</sequence>
<evidence type="ECO:0000313" key="7">
    <source>
        <dbReference type="EMBL" id="GAK45236.1"/>
    </source>
</evidence>
<evidence type="ECO:0000256" key="4">
    <source>
        <dbReference type="ARBA" id="ARBA00023002"/>
    </source>
</evidence>
<dbReference type="RefSeq" id="WP_045445956.1">
    <property type="nucleotide sequence ID" value="NZ_BBIO01000008.1"/>
</dbReference>
<keyword evidence="4" id="KW-0560">Oxidoreductase</keyword>
<dbReference type="SUPFAM" id="SSF54373">
    <property type="entry name" value="FAD-linked reductases, C-terminal domain"/>
    <property type="match status" value="1"/>
</dbReference>
<dbReference type="eggNOG" id="COG0654">
    <property type="taxonomic scope" value="Bacteria"/>
</dbReference>
<dbReference type="Proteomes" id="UP000028702">
    <property type="component" value="Unassembled WGS sequence"/>
</dbReference>
<evidence type="ECO:0000256" key="5">
    <source>
        <dbReference type="ARBA" id="ARBA00023033"/>
    </source>
</evidence>
<dbReference type="InterPro" id="IPR050493">
    <property type="entry name" value="FAD-dep_Monooxygenase_BioMet"/>
</dbReference>
<evidence type="ECO:0000256" key="1">
    <source>
        <dbReference type="ARBA" id="ARBA00001974"/>
    </source>
</evidence>
<evidence type="ECO:0000256" key="2">
    <source>
        <dbReference type="ARBA" id="ARBA00022630"/>
    </source>
</evidence>
<accession>A0A081BB18</accession>
<dbReference type="AlphaFoldDB" id="A0A081BB18"/>
<dbReference type="STRING" id="1333998.M2A_1735"/>
<dbReference type="InterPro" id="IPR036188">
    <property type="entry name" value="FAD/NAD-bd_sf"/>
</dbReference>
<reference evidence="7 8" key="1">
    <citation type="submission" date="2014-07" db="EMBL/GenBank/DDBJ databases">
        <title>Tepidicaulis marinum gen. nov., sp. nov., a novel marine bacterium denitrifying nitrate to nitrous oxide strictly under microaerobic conditions.</title>
        <authorList>
            <person name="Takeuchi M."/>
            <person name="Yamagishi T."/>
            <person name="Kamagata Y."/>
            <person name="Oshima K."/>
            <person name="Hattori M."/>
            <person name="Katayama T."/>
            <person name="Hanada S."/>
            <person name="Tamaki H."/>
            <person name="Marumo K."/>
            <person name="Maeda H."/>
            <person name="Nedachi M."/>
            <person name="Iwasaki W."/>
            <person name="Suwa Y."/>
            <person name="Sakata S."/>
        </authorList>
    </citation>
    <scope>NUCLEOTIDE SEQUENCE [LARGE SCALE GENOMIC DNA]</scope>
    <source>
        <strain evidence="7 8">MA2</strain>
    </source>
</reference>